<evidence type="ECO:0008006" key="3">
    <source>
        <dbReference type="Google" id="ProtNLM"/>
    </source>
</evidence>
<proteinExistence type="predicted"/>
<reference evidence="2" key="1">
    <citation type="submission" date="2017-12" db="EMBL/GenBank/DDBJ databases">
        <title>The genome sequence of Pantoea sp. 596.</title>
        <authorList>
            <person name="Gao J."/>
            <person name="Mao X."/>
            <person name="Sun J."/>
        </authorList>
    </citation>
    <scope>NUCLEOTIDE SEQUENCE [LARGE SCALE GENOMIC DNA]</scope>
    <source>
        <strain evidence="2">596</strain>
    </source>
</reference>
<keyword evidence="2" id="KW-1185">Reference proteome</keyword>
<organism evidence="1 2">
    <name type="scientific">Pantoea endophytica</name>
    <dbReference type="NCBI Taxonomy" id="92488"/>
    <lineage>
        <taxon>Bacteria</taxon>
        <taxon>Pseudomonadati</taxon>
        <taxon>Pseudomonadota</taxon>
        <taxon>Gammaproteobacteria</taxon>
        <taxon>Enterobacterales</taxon>
        <taxon>Erwiniaceae</taxon>
        <taxon>Pantoea</taxon>
    </lineage>
</organism>
<dbReference type="EMBL" id="PJRT01000032">
    <property type="protein sequence ID" value="PLR20366.1"/>
    <property type="molecule type" value="Genomic_DNA"/>
</dbReference>
<dbReference type="Proteomes" id="UP000234296">
    <property type="component" value="Unassembled WGS sequence"/>
</dbReference>
<gene>
    <name evidence="1" type="ORF">PZBJ_20145</name>
</gene>
<sequence length="119" mass="13048">MTNQQLKAHCEDVIANPQDHSEMVLAMAKALLPCLEAKPVFFVEIEGDDWTNSGRIEGDERPDLGLLPEGINHLYVVPPVTELKPIELGAVTYCEDGKPWFTADEVISAIRAAGCEVKS</sequence>
<evidence type="ECO:0000313" key="2">
    <source>
        <dbReference type="Proteomes" id="UP000234296"/>
    </source>
</evidence>
<protein>
    <recommendedName>
        <fullName evidence="3">Eaa protein</fullName>
    </recommendedName>
</protein>
<accession>A0ABX4SL04</accession>
<evidence type="ECO:0000313" key="1">
    <source>
        <dbReference type="EMBL" id="PLR20366.1"/>
    </source>
</evidence>
<name>A0ABX4SL04_9GAMM</name>
<dbReference type="RefSeq" id="WP_101763965.1">
    <property type="nucleotide sequence ID" value="NZ_PJRT01000032.1"/>
</dbReference>
<comment type="caution">
    <text evidence="1">The sequence shown here is derived from an EMBL/GenBank/DDBJ whole genome shotgun (WGS) entry which is preliminary data.</text>
</comment>